<protein>
    <recommendedName>
        <fullName evidence="3">Cytochrome c oxidase assembly protein COX16 homolog, mitochondrial</fullName>
    </recommendedName>
</protein>
<keyword evidence="5" id="KW-0999">Mitochondrion inner membrane</keyword>
<evidence type="ECO:0000256" key="6">
    <source>
        <dbReference type="ARBA" id="ARBA00022989"/>
    </source>
</evidence>
<evidence type="ECO:0000256" key="3">
    <source>
        <dbReference type="ARBA" id="ARBA00021814"/>
    </source>
</evidence>
<dbReference type="PANTHER" id="PTHR17130">
    <property type="entry name" value="MITOCHONDRIAL OUTER MEMBRANE PROTEIN 25"/>
    <property type="match status" value="1"/>
</dbReference>
<keyword evidence="7" id="KW-0496">Mitochondrion</keyword>
<feature type="coiled-coil region" evidence="9">
    <location>
        <begin position="45"/>
        <end position="72"/>
    </location>
</feature>
<reference evidence="11 12" key="1">
    <citation type="submission" date="2015-07" db="EMBL/GenBank/DDBJ databases">
        <title>The genome of Eufriesea mexicana.</title>
        <authorList>
            <person name="Pan H."/>
            <person name="Kapheim K."/>
        </authorList>
    </citation>
    <scope>NUCLEOTIDE SEQUENCE [LARGE SCALE GENOMIC DNA]</scope>
    <source>
        <strain evidence="11">0111107269</strain>
        <tissue evidence="11">Whole body</tissue>
    </source>
</reference>
<dbReference type="EMBL" id="KQ762400">
    <property type="protein sequence ID" value="OAD55894.1"/>
    <property type="molecule type" value="Genomic_DNA"/>
</dbReference>
<proteinExistence type="inferred from homology"/>
<gene>
    <name evidence="11" type="ORF">WN48_04144</name>
</gene>
<sequence>MTRFFETKFFRHFLPFMILVIGGSFYIQQFARVKFKYRNITTYDAKDLVEKYDIKKKKLTTLEEEYEKLKDLDIDNWENIRIPRPWEDPNNVSN</sequence>
<dbReference type="InterPro" id="IPR020164">
    <property type="entry name" value="Cyt_c_Oxase_assmbl_COX16"/>
</dbReference>
<evidence type="ECO:0000256" key="10">
    <source>
        <dbReference type="SAM" id="Phobius"/>
    </source>
</evidence>
<evidence type="ECO:0000313" key="11">
    <source>
        <dbReference type="EMBL" id="OAD55894.1"/>
    </source>
</evidence>
<dbReference type="Pfam" id="PF14138">
    <property type="entry name" value="COX16"/>
    <property type="match status" value="1"/>
</dbReference>
<keyword evidence="4 10" id="KW-0812">Transmembrane</keyword>
<evidence type="ECO:0000256" key="1">
    <source>
        <dbReference type="ARBA" id="ARBA00004434"/>
    </source>
</evidence>
<feature type="transmembrane region" description="Helical" evidence="10">
    <location>
        <begin position="12"/>
        <end position="31"/>
    </location>
</feature>
<dbReference type="OrthoDB" id="5516033at2759"/>
<name>A0A310SA86_9HYME</name>
<evidence type="ECO:0000313" key="12">
    <source>
        <dbReference type="Proteomes" id="UP000250275"/>
    </source>
</evidence>
<keyword evidence="8 10" id="KW-0472">Membrane</keyword>
<evidence type="ECO:0000256" key="5">
    <source>
        <dbReference type="ARBA" id="ARBA00022792"/>
    </source>
</evidence>
<keyword evidence="9" id="KW-0175">Coiled coil</keyword>
<evidence type="ECO:0000256" key="4">
    <source>
        <dbReference type="ARBA" id="ARBA00022692"/>
    </source>
</evidence>
<keyword evidence="6 10" id="KW-1133">Transmembrane helix</keyword>
<accession>A0A310SA86</accession>
<dbReference type="AlphaFoldDB" id="A0A310SA86"/>
<comment type="similarity">
    <text evidence="2">Belongs to the COX16 family.</text>
</comment>
<dbReference type="Proteomes" id="UP000250275">
    <property type="component" value="Unassembled WGS sequence"/>
</dbReference>
<evidence type="ECO:0000256" key="8">
    <source>
        <dbReference type="ARBA" id="ARBA00023136"/>
    </source>
</evidence>
<keyword evidence="12" id="KW-1185">Reference proteome</keyword>
<evidence type="ECO:0000256" key="2">
    <source>
        <dbReference type="ARBA" id="ARBA00008370"/>
    </source>
</evidence>
<dbReference type="GO" id="GO:0033617">
    <property type="term" value="P:mitochondrial respiratory chain complex IV assembly"/>
    <property type="evidence" value="ECO:0007669"/>
    <property type="project" value="TreeGrafter"/>
</dbReference>
<dbReference type="GO" id="GO:0005743">
    <property type="term" value="C:mitochondrial inner membrane"/>
    <property type="evidence" value="ECO:0007669"/>
    <property type="project" value="UniProtKB-SubCell"/>
</dbReference>
<evidence type="ECO:0000256" key="7">
    <source>
        <dbReference type="ARBA" id="ARBA00023128"/>
    </source>
</evidence>
<dbReference type="PANTHER" id="PTHR17130:SF14">
    <property type="entry name" value="CYTOCHROME C OXIDASE ASSEMBLY PROTEIN COX16 HOMOLOG, MITOCHONDRIAL"/>
    <property type="match status" value="1"/>
</dbReference>
<organism evidence="11 12">
    <name type="scientific">Eufriesea mexicana</name>
    <dbReference type="NCBI Taxonomy" id="516756"/>
    <lineage>
        <taxon>Eukaryota</taxon>
        <taxon>Metazoa</taxon>
        <taxon>Ecdysozoa</taxon>
        <taxon>Arthropoda</taxon>
        <taxon>Hexapoda</taxon>
        <taxon>Insecta</taxon>
        <taxon>Pterygota</taxon>
        <taxon>Neoptera</taxon>
        <taxon>Endopterygota</taxon>
        <taxon>Hymenoptera</taxon>
        <taxon>Apocrita</taxon>
        <taxon>Aculeata</taxon>
        <taxon>Apoidea</taxon>
        <taxon>Anthophila</taxon>
        <taxon>Apidae</taxon>
        <taxon>Eufriesea</taxon>
    </lineage>
</organism>
<comment type="subcellular location">
    <subcellularLocation>
        <location evidence="1">Mitochondrion inner membrane</location>
        <topology evidence="1">Single-pass membrane protein</topology>
    </subcellularLocation>
</comment>
<evidence type="ECO:0000256" key="9">
    <source>
        <dbReference type="SAM" id="Coils"/>
    </source>
</evidence>